<organism evidence="1 2">
    <name type="scientific">Dreissena polymorpha</name>
    <name type="common">Zebra mussel</name>
    <name type="synonym">Mytilus polymorpha</name>
    <dbReference type="NCBI Taxonomy" id="45954"/>
    <lineage>
        <taxon>Eukaryota</taxon>
        <taxon>Metazoa</taxon>
        <taxon>Spiralia</taxon>
        <taxon>Lophotrochozoa</taxon>
        <taxon>Mollusca</taxon>
        <taxon>Bivalvia</taxon>
        <taxon>Autobranchia</taxon>
        <taxon>Heteroconchia</taxon>
        <taxon>Euheterodonta</taxon>
        <taxon>Imparidentia</taxon>
        <taxon>Neoheterodontei</taxon>
        <taxon>Myida</taxon>
        <taxon>Dreissenoidea</taxon>
        <taxon>Dreissenidae</taxon>
        <taxon>Dreissena</taxon>
    </lineage>
</organism>
<accession>A0A9D4LKG3</accession>
<sequence>MILYTEKCHVCRGSPQICEQHYMLEECPADKQFCINELTNKEDASRTVNRR</sequence>
<name>A0A9D4LKG3_DREPO</name>
<evidence type="ECO:0000313" key="1">
    <source>
        <dbReference type="EMBL" id="KAH3860390.1"/>
    </source>
</evidence>
<proteinExistence type="predicted"/>
<dbReference type="EMBL" id="JAIWYP010000002">
    <property type="protein sequence ID" value="KAH3860390.1"/>
    <property type="molecule type" value="Genomic_DNA"/>
</dbReference>
<keyword evidence="2" id="KW-1185">Reference proteome</keyword>
<reference evidence="1" key="2">
    <citation type="submission" date="2020-11" db="EMBL/GenBank/DDBJ databases">
        <authorList>
            <person name="McCartney M.A."/>
            <person name="Auch B."/>
            <person name="Kono T."/>
            <person name="Mallez S."/>
            <person name="Becker A."/>
            <person name="Gohl D.M."/>
            <person name="Silverstein K.A.T."/>
            <person name="Koren S."/>
            <person name="Bechman K.B."/>
            <person name="Herman A."/>
            <person name="Abrahante J.E."/>
            <person name="Garbe J."/>
        </authorList>
    </citation>
    <scope>NUCLEOTIDE SEQUENCE</scope>
    <source>
        <strain evidence="1">Duluth1</strain>
        <tissue evidence="1">Whole animal</tissue>
    </source>
</reference>
<evidence type="ECO:0000313" key="2">
    <source>
        <dbReference type="Proteomes" id="UP000828390"/>
    </source>
</evidence>
<dbReference type="Proteomes" id="UP000828390">
    <property type="component" value="Unassembled WGS sequence"/>
</dbReference>
<gene>
    <name evidence="1" type="ORF">DPMN_023289</name>
</gene>
<reference evidence="1" key="1">
    <citation type="journal article" date="2019" name="bioRxiv">
        <title>The Genome of the Zebra Mussel, Dreissena polymorpha: A Resource for Invasive Species Research.</title>
        <authorList>
            <person name="McCartney M.A."/>
            <person name="Auch B."/>
            <person name="Kono T."/>
            <person name="Mallez S."/>
            <person name="Zhang Y."/>
            <person name="Obille A."/>
            <person name="Becker A."/>
            <person name="Abrahante J.E."/>
            <person name="Garbe J."/>
            <person name="Badalamenti J.P."/>
            <person name="Herman A."/>
            <person name="Mangelson H."/>
            <person name="Liachko I."/>
            <person name="Sullivan S."/>
            <person name="Sone E.D."/>
            <person name="Koren S."/>
            <person name="Silverstein K.A.T."/>
            <person name="Beckman K.B."/>
            <person name="Gohl D.M."/>
        </authorList>
    </citation>
    <scope>NUCLEOTIDE SEQUENCE</scope>
    <source>
        <strain evidence="1">Duluth1</strain>
        <tissue evidence="1">Whole animal</tissue>
    </source>
</reference>
<dbReference type="AlphaFoldDB" id="A0A9D4LKG3"/>
<comment type="caution">
    <text evidence="1">The sequence shown here is derived from an EMBL/GenBank/DDBJ whole genome shotgun (WGS) entry which is preliminary data.</text>
</comment>
<protein>
    <submittedName>
        <fullName evidence="1">Uncharacterized protein</fullName>
    </submittedName>
</protein>